<keyword evidence="1" id="KW-1133">Transmembrane helix</keyword>
<keyword evidence="3" id="KW-1185">Reference proteome</keyword>
<protein>
    <recommendedName>
        <fullName evidence="4">ABC transporter permease</fullName>
    </recommendedName>
</protein>
<gene>
    <name evidence="2" type="ORF">QJ522_09820</name>
</gene>
<evidence type="ECO:0000313" key="3">
    <source>
        <dbReference type="Proteomes" id="UP001431776"/>
    </source>
</evidence>
<dbReference type="Proteomes" id="UP001431776">
    <property type="component" value="Unassembled WGS sequence"/>
</dbReference>
<dbReference type="EMBL" id="JASCXX010000010">
    <property type="protein sequence ID" value="MDI6449338.1"/>
    <property type="molecule type" value="Genomic_DNA"/>
</dbReference>
<keyword evidence="1" id="KW-0472">Membrane</keyword>
<dbReference type="RefSeq" id="WP_349244746.1">
    <property type="nucleotide sequence ID" value="NZ_JASCXX010000010.1"/>
</dbReference>
<accession>A0AAW6U2C4</accession>
<evidence type="ECO:0000256" key="1">
    <source>
        <dbReference type="SAM" id="Phobius"/>
    </source>
</evidence>
<keyword evidence="1" id="KW-0812">Transmembrane</keyword>
<dbReference type="AlphaFoldDB" id="A0AAW6U2C4"/>
<sequence length="122" mass="13373">MTMNRRHNVRSAPAPFAAWEELWSRFDSRDSRTVRKRSWAGLVPSAIAVLSMSVVTVFTIVLVVTAVADAGSLIHAHDDTWSRWATSPDIRFGDSDAAPASYAAIAEEWMNNESTIAPTGPN</sequence>
<proteinExistence type="predicted"/>
<organism evidence="2 3">
    <name type="scientific">Anaerobaca lacustris</name>
    <dbReference type="NCBI Taxonomy" id="3044600"/>
    <lineage>
        <taxon>Bacteria</taxon>
        <taxon>Pseudomonadati</taxon>
        <taxon>Planctomycetota</taxon>
        <taxon>Phycisphaerae</taxon>
        <taxon>Sedimentisphaerales</taxon>
        <taxon>Anaerobacaceae</taxon>
        <taxon>Anaerobaca</taxon>
    </lineage>
</organism>
<reference evidence="2" key="1">
    <citation type="submission" date="2023-05" db="EMBL/GenBank/DDBJ databases">
        <title>Anaerotaeda fermentans gen. nov., sp. nov., a novel anaerobic planctomycete of the new family within the order Sedimentisphaerales isolated from Taman Peninsula, Russia.</title>
        <authorList>
            <person name="Khomyakova M.A."/>
            <person name="Merkel A.Y."/>
            <person name="Slobodkin A.I."/>
        </authorList>
    </citation>
    <scope>NUCLEOTIDE SEQUENCE</scope>
    <source>
        <strain evidence="2">M17dextr</strain>
    </source>
</reference>
<evidence type="ECO:0008006" key="4">
    <source>
        <dbReference type="Google" id="ProtNLM"/>
    </source>
</evidence>
<name>A0AAW6U2C4_9BACT</name>
<feature type="transmembrane region" description="Helical" evidence="1">
    <location>
        <begin position="39"/>
        <end position="64"/>
    </location>
</feature>
<evidence type="ECO:0000313" key="2">
    <source>
        <dbReference type="EMBL" id="MDI6449338.1"/>
    </source>
</evidence>
<comment type="caution">
    <text evidence="2">The sequence shown here is derived from an EMBL/GenBank/DDBJ whole genome shotgun (WGS) entry which is preliminary data.</text>
</comment>